<dbReference type="GO" id="GO:0046872">
    <property type="term" value="F:metal ion binding"/>
    <property type="evidence" value="ECO:0007669"/>
    <property type="project" value="UniProtKB-KW"/>
</dbReference>
<dbReference type="Proteomes" id="UP000475928">
    <property type="component" value="Unassembled WGS sequence"/>
</dbReference>
<evidence type="ECO:0000256" key="1">
    <source>
        <dbReference type="ARBA" id="ARBA00001946"/>
    </source>
</evidence>
<dbReference type="InterPro" id="IPR052038">
    <property type="entry name" value="Type-VII_TA_antitoxin"/>
</dbReference>
<evidence type="ECO:0000256" key="4">
    <source>
        <dbReference type="ARBA" id="ARBA00022723"/>
    </source>
</evidence>
<keyword evidence="6" id="KW-0067">ATP-binding</keyword>
<evidence type="ECO:0000256" key="7">
    <source>
        <dbReference type="ARBA" id="ARBA00022842"/>
    </source>
</evidence>
<dbReference type="Pfam" id="PF18765">
    <property type="entry name" value="Polbeta"/>
    <property type="match status" value="1"/>
</dbReference>
<dbReference type="CDD" id="cd05403">
    <property type="entry name" value="NT_KNTase_like"/>
    <property type="match status" value="1"/>
</dbReference>
<dbReference type="SUPFAM" id="SSF81301">
    <property type="entry name" value="Nucleotidyltransferase"/>
    <property type="match status" value="1"/>
</dbReference>
<dbReference type="GO" id="GO:0005524">
    <property type="term" value="F:ATP binding"/>
    <property type="evidence" value="ECO:0007669"/>
    <property type="project" value="UniProtKB-KW"/>
</dbReference>
<keyword evidence="5" id="KW-0547">Nucleotide-binding</keyword>
<proteinExistence type="predicted"/>
<evidence type="ECO:0000256" key="5">
    <source>
        <dbReference type="ARBA" id="ARBA00022741"/>
    </source>
</evidence>
<evidence type="ECO:0000259" key="8">
    <source>
        <dbReference type="Pfam" id="PF18765"/>
    </source>
</evidence>
<evidence type="ECO:0000313" key="10">
    <source>
        <dbReference type="Proteomes" id="UP000475928"/>
    </source>
</evidence>
<reference evidence="9 10" key="1">
    <citation type="submission" date="2020-02" db="EMBL/GenBank/DDBJ databases">
        <title>Draft genome sequence of Lactococcus sp. Hs20B0-1.</title>
        <authorList>
            <person name="Noda S."/>
            <person name="Yuki M."/>
            <person name="Ohkuma M."/>
        </authorList>
    </citation>
    <scope>NUCLEOTIDE SEQUENCE [LARGE SCALE GENOMIC DNA]</scope>
    <source>
        <strain evidence="9 10">Hs20B0-1</strain>
    </source>
</reference>
<dbReference type="RefSeq" id="WP_172356654.1">
    <property type="nucleotide sequence ID" value="NZ_BLLH01000006.1"/>
</dbReference>
<comment type="caution">
    <text evidence="9">The sequence shown here is derived from an EMBL/GenBank/DDBJ whole genome shotgun (WGS) entry which is preliminary data.</text>
</comment>
<dbReference type="PANTHER" id="PTHR33571:SF14">
    <property type="entry name" value="PROTEIN ADENYLYLTRANSFERASE MJ0435-RELATED"/>
    <property type="match status" value="1"/>
</dbReference>
<evidence type="ECO:0000256" key="3">
    <source>
        <dbReference type="ARBA" id="ARBA00022695"/>
    </source>
</evidence>
<dbReference type="GO" id="GO:0016779">
    <property type="term" value="F:nucleotidyltransferase activity"/>
    <property type="evidence" value="ECO:0007669"/>
    <property type="project" value="UniProtKB-KW"/>
</dbReference>
<protein>
    <recommendedName>
        <fullName evidence="8">Polymerase beta nucleotidyltransferase domain-containing protein</fullName>
    </recommendedName>
</protein>
<dbReference type="AlphaFoldDB" id="A0A6A0B7N4"/>
<evidence type="ECO:0000256" key="6">
    <source>
        <dbReference type="ARBA" id="ARBA00022840"/>
    </source>
</evidence>
<keyword evidence="4" id="KW-0479">Metal-binding</keyword>
<keyword evidence="10" id="KW-1185">Reference proteome</keyword>
<dbReference type="InterPro" id="IPR043519">
    <property type="entry name" value="NT_sf"/>
</dbReference>
<dbReference type="Gene3D" id="3.30.460.10">
    <property type="entry name" value="Beta Polymerase, domain 2"/>
    <property type="match status" value="1"/>
</dbReference>
<keyword evidence="3" id="KW-0548">Nucleotidyltransferase</keyword>
<feature type="domain" description="Polymerase beta nucleotidyltransferase" evidence="8">
    <location>
        <begin position="11"/>
        <end position="80"/>
    </location>
</feature>
<organism evidence="9 10">
    <name type="scientific">Pseudolactococcus insecticola</name>
    <dbReference type="NCBI Taxonomy" id="2709158"/>
    <lineage>
        <taxon>Bacteria</taxon>
        <taxon>Bacillati</taxon>
        <taxon>Bacillota</taxon>
        <taxon>Bacilli</taxon>
        <taxon>Lactobacillales</taxon>
        <taxon>Streptococcaceae</taxon>
        <taxon>Pseudolactococcus</taxon>
    </lineage>
</organism>
<accession>A0A6A0B7N4</accession>
<evidence type="ECO:0000256" key="2">
    <source>
        <dbReference type="ARBA" id="ARBA00022679"/>
    </source>
</evidence>
<keyword evidence="2" id="KW-0808">Transferase</keyword>
<dbReference type="EMBL" id="BLLH01000006">
    <property type="protein sequence ID" value="GFH40795.1"/>
    <property type="molecule type" value="Genomic_DNA"/>
</dbReference>
<dbReference type="PANTHER" id="PTHR33571">
    <property type="entry name" value="SSL8005 PROTEIN"/>
    <property type="match status" value="1"/>
</dbReference>
<evidence type="ECO:0000313" key="9">
    <source>
        <dbReference type="EMBL" id="GFH40795.1"/>
    </source>
</evidence>
<sequence length="106" mass="12140">MTVLTVGEIKEKIKPIIEKYGLKEVYLFGSYARGEADENSDVDLAFDYESSMIRGILGQIKLKTELESVLSLPVDLLTLDRVYENGRLENRLVKSFERDRVELVAR</sequence>
<dbReference type="InterPro" id="IPR041633">
    <property type="entry name" value="Polbeta"/>
</dbReference>
<gene>
    <name evidence="9" type="ORF">Hs20B_11930</name>
</gene>
<name>A0A6A0B7N4_9LACT</name>
<comment type="cofactor">
    <cofactor evidence="1">
        <name>Mg(2+)</name>
        <dbReference type="ChEBI" id="CHEBI:18420"/>
    </cofactor>
</comment>
<keyword evidence="7" id="KW-0460">Magnesium</keyword>